<dbReference type="AlphaFoldDB" id="X5MLH3"/>
<dbReference type="SUPFAM" id="SSF141371">
    <property type="entry name" value="PilZ domain-like"/>
    <property type="match status" value="2"/>
</dbReference>
<protein>
    <recommendedName>
        <fullName evidence="1">PilZ domain-containing protein</fullName>
    </recommendedName>
</protein>
<dbReference type="STRING" id="1458461.BN1012_Phect187"/>
<evidence type="ECO:0000313" key="3">
    <source>
        <dbReference type="Proteomes" id="UP000032160"/>
    </source>
</evidence>
<dbReference type="RefSeq" id="WP_043949361.1">
    <property type="nucleotide sequence ID" value="NZ_HG966617.1"/>
</dbReference>
<feature type="domain" description="PilZ" evidence="1">
    <location>
        <begin position="117"/>
        <end position="197"/>
    </location>
</feature>
<evidence type="ECO:0000259" key="1">
    <source>
        <dbReference type="Pfam" id="PF07238"/>
    </source>
</evidence>
<evidence type="ECO:0000313" key="2">
    <source>
        <dbReference type="EMBL" id="CDO58401.1"/>
    </source>
</evidence>
<organism evidence="2 3">
    <name type="scientific">Candidatus Phaeomarinibacter ectocarpi</name>
    <dbReference type="NCBI Taxonomy" id="1458461"/>
    <lineage>
        <taxon>Bacteria</taxon>
        <taxon>Pseudomonadati</taxon>
        <taxon>Pseudomonadota</taxon>
        <taxon>Alphaproteobacteria</taxon>
        <taxon>Hyphomicrobiales</taxon>
        <taxon>Parvibaculaceae</taxon>
        <taxon>Candidatus Phaeomarinibacter</taxon>
    </lineage>
</organism>
<dbReference type="HOGENOM" id="CLU_102943_0_0_5"/>
<dbReference type="GO" id="GO:0035438">
    <property type="term" value="F:cyclic-di-GMP binding"/>
    <property type="evidence" value="ECO:0007669"/>
    <property type="project" value="InterPro"/>
</dbReference>
<sequence length="208" mass="22942">MGSMADIEHDERRTYQRIPVGYTSRCLMPDGGEYEGMVSNISACGCYIELDAFATRPDPSERVVAYVDKLGRFEGVVVRSAEDGFALELEMTPPKRERFAAMLAKVANGDQAALEEIRRHPRVDAADKPTTLTLANGSTGSCKIIDMSLSGASVETHLRPTIGVYVEIGRMRGRVVRHHENGFAVEFAEVAPTPKAVMRHFEPSHQTM</sequence>
<dbReference type="InterPro" id="IPR009875">
    <property type="entry name" value="PilZ_domain"/>
</dbReference>
<dbReference type="OrthoDB" id="9798164at2"/>
<dbReference type="Gene3D" id="2.40.10.220">
    <property type="entry name" value="predicted glycosyltransferase like domains"/>
    <property type="match status" value="2"/>
</dbReference>
<dbReference type="Proteomes" id="UP000032160">
    <property type="component" value="Chromosome I"/>
</dbReference>
<proteinExistence type="predicted"/>
<reference evidence="2 3" key="1">
    <citation type="journal article" date="2014" name="Front. Genet.">
        <title>Genome and metabolic network of "Candidatus Phaeomarinobacter ectocarpi" Ec32, a new candidate genus of Alphaproteobacteria frequently associated with brown algae.</title>
        <authorList>
            <person name="Dittami S.M."/>
            <person name="Barbeyron T."/>
            <person name="Boyen C."/>
            <person name="Cambefort J."/>
            <person name="Collet G."/>
            <person name="Delage L."/>
            <person name="Gobet A."/>
            <person name="Groisillier A."/>
            <person name="Leblanc C."/>
            <person name="Michel G."/>
            <person name="Scornet D."/>
            <person name="Siegel A."/>
            <person name="Tapia J.E."/>
            <person name="Tonon T."/>
        </authorList>
    </citation>
    <scope>NUCLEOTIDE SEQUENCE [LARGE SCALE GENOMIC DNA]</scope>
    <source>
        <strain evidence="2 3">Ec32</strain>
    </source>
</reference>
<gene>
    <name evidence="2" type="ORF">BN1012_Phect187</name>
</gene>
<dbReference type="KEGG" id="pect:BN1012_Phect187"/>
<accession>X5MLH3</accession>
<keyword evidence="3" id="KW-1185">Reference proteome</keyword>
<name>X5MLH3_9HYPH</name>
<feature type="domain" description="PilZ" evidence="1">
    <location>
        <begin position="11"/>
        <end position="103"/>
    </location>
</feature>
<dbReference type="EMBL" id="HG966617">
    <property type="protein sequence ID" value="CDO58401.1"/>
    <property type="molecule type" value="Genomic_DNA"/>
</dbReference>
<dbReference type="Pfam" id="PF07238">
    <property type="entry name" value="PilZ"/>
    <property type="match status" value="2"/>
</dbReference>